<comment type="cofactor">
    <cofactor evidence="9">
        <name>Mg(2+)</name>
        <dbReference type="ChEBI" id="CHEBI:18420"/>
    </cofactor>
    <text evidence="9">Binds 2 magnesium ions per monomer.</text>
</comment>
<dbReference type="Pfam" id="PF02885">
    <property type="entry name" value="Glycos_trans_3N"/>
    <property type="match status" value="1"/>
</dbReference>
<feature type="binding site" evidence="9">
    <location>
        <position position="229"/>
    </location>
    <ligand>
        <name>Mg(2+)</name>
        <dbReference type="ChEBI" id="CHEBI:18420"/>
        <label>2</label>
    </ligand>
</feature>
<gene>
    <name evidence="12" type="primary">trpD1</name>
    <name evidence="9" type="synonym">trpD</name>
    <name evidence="12" type="ORF">Afil01_48450</name>
</gene>
<dbReference type="PANTHER" id="PTHR43285:SF2">
    <property type="entry name" value="ANTHRANILATE PHOSPHORIBOSYLTRANSFERASE"/>
    <property type="match status" value="1"/>
</dbReference>
<feature type="domain" description="Glycosyl transferase family 3 N-terminal" evidence="11">
    <location>
        <begin position="8"/>
        <end position="69"/>
    </location>
</feature>
<feature type="binding site" evidence="9">
    <location>
        <position position="229"/>
    </location>
    <ligand>
        <name>Mg(2+)</name>
        <dbReference type="ChEBI" id="CHEBI:18420"/>
        <label>1</label>
    </ligand>
</feature>
<feature type="binding site" evidence="9">
    <location>
        <position position="96"/>
    </location>
    <ligand>
        <name>Mg(2+)</name>
        <dbReference type="ChEBI" id="CHEBI:18420"/>
        <label>1</label>
    </ligand>
</feature>
<comment type="function">
    <text evidence="9">Catalyzes the transfer of the phosphoribosyl group of 5-phosphorylribose-1-pyrophosphate (PRPP) to anthranilate to yield N-(5'-phosphoribosyl)-anthranilate (PRA).</text>
</comment>
<protein>
    <recommendedName>
        <fullName evidence="9">Anthranilate phosphoribosyltransferase</fullName>
        <ecNumber evidence="9">2.4.2.18</ecNumber>
    </recommendedName>
</protein>
<comment type="caution">
    <text evidence="9">Lacks conserved residue(s) required for the propagation of feature annotation.</text>
</comment>
<dbReference type="InterPro" id="IPR000312">
    <property type="entry name" value="Glycosyl_Trfase_fam3"/>
</dbReference>
<feature type="binding site" evidence="9">
    <location>
        <position position="92"/>
    </location>
    <ligand>
        <name>5-phospho-alpha-D-ribose 1-diphosphate</name>
        <dbReference type="ChEBI" id="CHEBI:58017"/>
    </ligand>
</feature>
<keyword evidence="9" id="KW-0460">Magnesium</keyword>
<dbReference type="Pfam" id="PF00591">
    <property type="entry name" value="Glycos_transf_3"/>
    <property type="match status" value="1"/>
</dbReference>
<evidence type="ECO:0000256" key="3">
    <source>
        <dbReference type="ARBA" id="ARBA00022676"/>
    </source>
</evidence>
<dbReference type="EMBL" id="BSTX01000003">
    <property type="protein sequence ID" value="GLZ80038.1"/>
    <property type="molecule type" value="Genomic_DNA"/>
</dbReference>
<evidence type="ECO:0000256" key="8">
    <source>
        <dbReference type="ARBA" id="ARBA00061188"/>
    </source>
</evidence>
<name>A0A9W6SQ25_9ACTN</name>
<comment type="caution">
    <text evidence="12">The sequence shown here is derived from an EMBL/GenBank/DDBJ whole genome shotgun (WGS) entry which is preliminary data.</text>
</comment>
<accession>A0A9W6SQ25</accession>
<evidence type="ECO:0000256" key="7">
    <source>
        <dbReference type="ARBA" id="ARBA00052328"/>
    </source>
</evidence>
<evidence type="ECO:0000256" key="9">
    <source>
        <dbReference type="HAMAP-Rule" id="MF_00211"/>
    </source>
</evidence>
<keyword evidence="4 9" id="KW-0808">Transferase</keyword>
<organism evidence="12 13">
    <name type="scientific">Actinorhabdospora filicis</name>
    <dbReference type="NCBI Taxonomy" id="1785913"/>
    <lineage>
        <taxon>Bacteria</taxon>
        <taxon>Bacillati</taxon>
        <taxon>Actinomycetota</taxon>
        <taxon>Actinomycetes</taxon>
        <taxon>Micromonosporales</taxon>
        <taxon>Micromonosporaceae</taxon>
        <taxon>Actinorhabdospora</taxon>
    </lineage>
</organism>
<keyword evidence="6 9" id="KW-0057">Aromatic amino acid biosynthesis</keyword>
<evidence type="ECO:0000256" key="5">
    <source>
        <dbReference type="ARBA" id="ARBA00022822"/>
    </source>
</evidence>
<sequence>MGARTWPHLLSTVLSGTRLSWEDVAWAMEEIMAGEATPAQIAGFAVALRAKGVTPEELDGLAAAMIAAAVPLPGELPVAADVVGTGGDQAHTVNISTMAAMVVAGGGVPVVKHGNRAASSKCGSADLIEALGIPLDLSPAAVARCVHEAGIGFCFAGRFHSGMRHASGPRREMGIPTFFNFLGPLTNPARPLIGAIGCADVVMAPVMAGVMAQRGACALVLRGEDGLDEFTVTAPTRVWLAHRGVVTESVIDAADLGIARAAPEALRGDDAAFNSRVAREVLAGATGPVRDAVLLNAAAAFAAQEGLGEESLDWPSRLPEAMARGLERAATAIDSGAAERTLARWVEVAAA</sequence>
<evidence type="ECO:0000259" key="10">
    <source>
        <dbReference type="Pfam" id="PF00591"/>
    </source>
</evidence>
<dbReference type="SUPFAM" id="SSF52418">
    <property type="entry name" value="Nucleoside phosphorylase/phosphoribosyltransferase catalytic domain"/>
    <property type="match status" value="1"/>
</dbReference>
<feature type="binding site" evidence="9">
    <location>
        <position position="228"/>
    </location>
    <ligand>
        <name>Mg(2+)</name>
        <dbReference type="ChEBI" id="CHEBI:18420"/>
        <label>2</label>
    </ligand>
</feature>
<keyword evidence="5 9" id="KW-0822">Tryptophan biosynthesis</keyword>
<comment type="catalytic activity">
    <reaction evidence="7 9">
        <text>N-(5-phospho-beta-D-ribosyl)anthranilate + diphosphate = 5-phospho-alpha-D-ribose 1-diphosphate + anthranilate</text>
        <dbReference type="Rhea" id="RHEA:11768"/>
        <dbReference type="ChEBI" id="CHEBI:16567"/>
        <dbReference type="ChEBI" id="CHEBI:18277"/>
        <dbReference type="ChEBI" id="CHEBI:33019"/>
        <dbReference type="ChEBI" id="CHEBI:58017"/>
        <dbReference type="EC" id="2.4.2.18"/>
    </reaction>
</comment>
<reference evidence="12" key="1">
    <citation type="submission" date="2023-03" db="EMBL/GenBank/DDBJ databases">
        <title>Actinorhabdospora filicis NBRC 111898.</title>
        <authorList>
            <person name="Ichikawa N."/>
            <person name="Sato H."/>
            <person name="Tonouchi N."/>
        </authorList>
    </citation>
    <scope>NUCLEOTIDE SEQUENCE</scope>
    <source>
        <strain evidence="12">NBRC 111898</strain>
    </source>
</reference>
<keyword evidence="3 9" id="KW-0328">Glycosyltransferase</keyword>
<dbReference type="GO" id="GO:0005829">
    <property type="term" value="C:cytosol"/>
    <property type="evidence" value="ECO:0007669"/>
    <property type="project" value="TreeGrafter"/>
</dbReference>
<keyword evidence="2 9" id="KW-0028">Amino-acid biosynthesis</keyword>
<dbReference type="HAMAP" id="MF_00211">
    <property type="entry name" value="TrpD"/>
    <property type="match status" value="1"/>
</dbReference>
<dbReference type="PANTHER" id="PTHR43285">
    <property type="entry name" value="ANTHRANILATE PHOSPHORIBOSYLTRANSFERASE"/>
    <property type="match status" value="1"/>
</dbReference>
<evidence type="ECO:0000259" key="11">
    <source>
        <dbReference type="Pfam" id="PF02885"/>
    </source>
</evidence>
<dbReference type="GO" id="GO:0004048">
    <property type="term" value="F:anthranilate phosphoribosyltransferase activity"/>
    <property type="evidence" value="ECO:0007669"/>
    <property type="project" value="UniProtKB-UniRule"/>
</dbReference>
<dbReference type="InterPro" id="IPR005940">
    <property type="entry name" value="Anthranilate_Pribosyl_Tfrase"/>
</dbReference>
<comment type="subunit">
    <text evidence="9">Homodimer.</text>
</comment>
<keyword evidence="13" id="KW-1185">Reference proteome</keyword>
<feature type="domain" description="Glycosyl transferase family 3" evidence="10">
    <location>
        <begin position="78"/>
        <end position="338"/>
    </location>
</feature>
<dbReference type="NCBIfam" id="TIGR01245">
    <property type="entry name" value="trpD"/>
    <property type="match status" value="1"/>
</dbReference>
<feature type="binding site" evidence="9">
    <location>
        <begin position="87"/>
        <end position="88"/>
    </location>
    <ligand>
        <name>5-phospho-alpha-D-ribose 1-diphosphate</name>
        <dbReference type="ChEBI" id="CHEBI:58017"/>
    </ligand>
</feature>
<evidence type="ECO:0000256" key="1">
    <source>
        <dbReference type="ARBA" id="ARBA00004907"/>
    </source>
</evidence>
<feature type="binding site" evidence="9">
    <location>
        <begin position="112"/>
        <end position="120"/>
    </location>
    <ligand>
        <name>5-phospho-alpha-D-ribose 1-diphosphate</name>
        <dbReference type="ChEBI" id="CHEBI:58017"/>
    </ligand>
</feature>
<dbReference type="AlphaFoldDB" id="A0A9W6SQ25"/>
<comment type="pathway">
    <text evidence="1 9">Amino-acid biosynthesis; L-tryptophan biosynthesis; L-tryptophan from chorismate: step 2/5.</text>
</comment>
<dbReference type="Gene3D" id="3.40.1030.10">
    <property type="entry name" value="Nucleoside phosphorylase/phosphoribosyltransferase catalytic domain"/>
    <property type="match status" value="1"/>
</dbReference>
<evidence type="ECO:0000256" key="6">
    <source>
        <dbReference type="ARBA" id="ARBA00023141"/>
    </source>
</evidence>
<evidence type="ECO:0000256" key="4">
    <source>
        <dbReference type="ARBA" id="ARBA00022679"/>
    </source>
</evidence>
<keyword evidence="9" id="KW-0479">Metal-binding</keyword>
<dbReference type="GO" id="GO:0000162">
    <property type="term" value="P:L-tryptophan biosynthetic process"/>
    <property type="evidence" value="ECO:0007669"/>
    <property type="project" value="UniProtKB-UniRule"/>
</dbReference>
<feature type="binding site" evidence="9">
    <location>
        <position position="124"/>
    </location>
    <ligand>
        <name>5-phospho-alpha-D-ribose 1-diphosphate</name>
        <dbReference type="ChEBI" id="CHEBI:58017"/>
    </ligand>
</feature>
<feature type="binding site" evidence="9">
    <location>
        <position position="84"/>
    </location>
    <ligand>
        <name>5-phospho-alpha-D-ribose 1-diphosphate</name>
        <dbReference type="ChEBI" id="CHEBI:58017"/>
    </ligand>
</feature>
<feature type="binding site" evidence="9">
    <location>
        <position position="84"/>
    </location>
    <ligand>
        <name>anthranilate</name>
        <dbReference type="ChEBI" id="CHEBI:16567"/>
        <label>1</label>
    </ligand>
</feature>
<dbReference type="Proteomes" id="UP001165079">
    <property type="component" value="Unassembled WGS sequence"/>
</dbReference>
<feature type="binding site" evidence="9">
    <location>
        <begin position="94"/>
        <end position="97"/>
    </location>
    <ligand>
        <name>5-phospho-alpha-D-ribose 1-diphosphate</name>
        <dbReference type="ChEBI" id="CHEBI:58017"/>
    </ligand>
</feature>
<dbReference type="RefSeq" id="WP_285665165.1">
    <property type="nucleotide sequence ID" value="NZ_BSTX01000003.1"/>
</dbReference>
<dbReference type="InterPro" id="IPR035902">
    <property type="entry name" value="Nuc_phospho_transferase"/>
</dbReference>
<dbReference type="InterPro" id="IPR036320">
    <property type="entry name" value="Glycosyl_Trfase_fam3_N_dom_sf"/>
</dbReference>
<dbReference type="EC" id="2.4.2.18" evidence="9"/>
<evidence type="ECO:0000256" key="2">
    <source>
        <dbReference type="ARBA" id="ARBA00022605"/>
    </source>
</evidence>
<dbReference type="SUPFAM" id="SSF47648">
    <property type="entry name" value="Nucleoside phosphorylase/phosphoribosyltransferase N-terminal domain"/>
    <property type="match status" value="1"/>
</dbReference>
<feature type="binding site" evidence="9">
    <location>
        <position position="115"/>
    </location>
    <ligand>
        <name>anthranilate</name>
        <dbReference type="ChEBI" id="CHEBI:16567"/>
        <label>1</label>
    </ligand>
</feature>
<comment type="similarity">
    <text evidence="8">In the C-terminal section; belongs to the anthranilate phosphoribosyltransferase family.</text>
</comment>
<dbReference type="GO" id="GO:0000287">
    <property type="term" value="F:magnesium ion binding"/>
    <property type="evidence" value="ECO:0007669"/>
    <property type="project" value="UniProtKB-UniRule"/>
</dbReference>
<proteinExistence type="inferred from homology"/>
<dbReference type="Gene3D" id="1.20.970.10">
    <property type="entry name" value="Transferase, Pyrimidine Nucleoside Phosphorylase, Chain C"/>
    <property type="match status" value="1"/>
</dbReference>
<evidence type="ECO:0000313" key="13">
    <source>
        <dbReference type="Proteomes" id="UP001165079"/>
    </source>
</evidence>
<dbReference type="InterPro" id="IPR017459">
    <property type="entry name" value="Glycosyl_Trfase_fam3_N_dom"/>
</dbReference>
<feature type="binding site" evidence="9">
    <location>
        <position position="170"/>
    </location>
    <ligand>
        <name>anthranilate</name>
        <dbReference type="ChEBI" id="CHEBI:16567"/>
        <label>2</label>
    </ligand>
</feature>
<comment type="similarity">
    <text evidence="9">Belongs to the anthranilate phosphoribosyltransferase family.</text>
</comment>
<dbReference type="FunFam" id="3.40.1030.10:FF:000002">
    <property type="entry name" value="Anthranilate phosphoribosyltransferase"/>
    <property type="match status" value="1"/>
</dbReference>
<evidence type="ECO:0000313" key="12">
    <source>
        <dbReference type="EMBL" id="GLZ80038.1"/>
    </source>
</evidence>